<evidence type="ECO:0000256" key="5">
    <source>
        <dbReference type="ARBA" id="ARBA00022723"/>
    </source>
</evidence>
<feature type="binding site" evidence="10 13">
    <location>
        <position position="68"/>
    </location>
    <ligand>
        <name>Mn(2+)</name>
        <dbReference type="ChEBI" id="CHEBI:29035"/>
        <label>2</label>
    </ligand>
</feature>
<evidence type="ECO:0000256" key="6">
    <source>
        <dbReference type="ARBA" id="ARBA00023152"/>
    </source>
</evidence>
<dbReference type="Gene3D" id="3.40.720.10">
    <property type="entry name" value="Alkaline Phosphatase, subunit A"/>
    <property type="match status" value="1"/>
</dbReference>
<dbReference type="GO" id="GO:0005829">
    <property type="term" value="C:cytosol"/>
    <property type="evidence" value="ECO:0007669"/>
    <property type="project" value="TreeGrafter"/>
</dbReference>
<feature type="binding site" evidence="10 12">
    <location>
        <position position="197"/>
    </location>
    <ligand>
        <name>substrate</name>
    </ligand>
</feature>
<dbReference type="InterPro" id="IPR036646">
    <property type="entry name" value="PGAM_B_sf"/>
</dbReference>
<evidence type="ECO:0000256" key="3">
    <source>
        <dbReference type="ARBA" id="ARBA00008819"/>
    </source>
</evidence>
<dbReference type="PANTHER" id="PTHR31637">
    <property type="entry name" value="2,3-BISPHOSPHOGLYCERATE-INDEPENDENT PHOSPHOGLYCERATE MUTASE"/>
    <property type="match status" value="1"/>
</dbReference>
<dbReference type="EC" id="5.4.2.12" evidence="4 10"/>
<dbReference type="SUPFAM" id="SSF64158">
    <property type="entry name" value="2,3-Bisphosphoglycerate-independent phosphoglycerate mutase, substrate-binding domain"/>
    <property type="match status" value="1"/>
</dbReference>
<evidence type="ECO:0000256" key="10">
    <source>
        <dbReference type="HAMAP-Rule" id="MF_01038"/>
    </source>
</evidence>
<dbReference type="UniPathway" id="UPA00109">
    <property type="reaction ID" value="UER00186"/>
</dbReference>
<feature type="active site" description="Phosphoserine intermediate" evidence="10 11">
    <location>
        <position position="68"/>
    </location>
</feature>
<feature type="binding site" evidence="10 12">
    <location>
        <begin position="159"/>
        <end position="160"/>
    </location>
    <ligand>
        <name>substrate</name>
    </ligand>
</feature>
<accession>V2Y5U3</accession>
<dbReference type="GO" id="GO:0043937">
    <property type="term" value="P:regulation of sporulation"/>
    <property type="evidence" value="ECO:0007669"/>
    <property type="project" value="UniProtKB-ARBA"/>
</dbReference>
<dbReference type="InterPro" id="IPR005995">
    <property type="entry name" value="Pgm_bpd_ind"/>
</dbReference>
<feature type="binding site" evidence="10 13">
    <location>
        <position position="468"/>
    </location>
    <ligand>
        <name>Mn(2+)</name>
        <dbReference type="ChEBI" id="CHEBI:29035"/>
        <label>1</label>
    </ligand>
</feature>
<dbReference type="HOGENOM" id="CLU_026099_2_0_9"/>
<comment type="caution">
    <text evidence="16">The sequence shown here is derived from an EMBL/GenBank/DDBJ whole genome shotgun (WGS) entry which is preliminary data.</text>
</comment>
<dbReference type="NCBIfam" id="TIGR01307">
    <property type="entry name" value="pgm_bpd_ind"/>
    <property type="match status" value="1"/>
</dbReference>
<comment type="cofactor">
    <cofactor evidence="10">
        <name>Mn(2+)</name>
        <dbReference type="ChEBI" id="CHEBI:29035"/>
    </cofactor>
    <text evidence="10">Binds 2 manganese ions per subunit.</text>
</comment>
<organism evidence="16 17">
    <name type="scientific">Catonella morbi ATCC 51271</name>
    <dbReference type="NCBI Taxonomy" id="592026"/>
    <lineage>
        <taxon>Bacteria</taxon>
        <taxon>Bacillati</taxon>
        <taxon>Bacillota</taxon>
        <taxon>Clostridia</taxon>
        <taxon>Lachnospirales</taxon>
        <taxon>Lachnospiraceae</taxon>
        <taxon>Catonella</taxon>
    </lineage>
</organism>
<proteinExistence type="inferred from homology"/>
<dbReference type="InterPro" id="IPR011258">
    <property type="entry name" value="BPG-indep_PGM_N"/>
</dbReference>
<evidence type="ECO:0000256" key="12">
    <source>
        <dbReference type="PIRSR" id="PIRSR001492-2"/>
    </source>
</evidence>
<dbReference type="AlphaFoldDB" id="V2Y5U3"/>
<evidence type="ECO:0000256" key="7">
    <source>
        <dbReference type="ARBA" id="ARBA00023211"/>
    </source>
</evidence>
<feature type="binding site" evidence="10 13">
    <location>
        <position position="408"/>
    </location>
    <ligand>
        <name>Mn(2+)</name>
        <dbReference type="ChEBI" id="CHEBI:29035"/>
        <label>1</label>
    </ligand>
</feature>
<feature type="binding site" evidence="10 13">
    <location>
        <position position="18"/>
    </location>
    <ligand>
        <name>Mn(2+)</name>
        <dbReference type="ChEBI" id="CHEBI:29035"/>
        <label>2</label>
    </ligand>
</feature>
<dbReference type="Pfam" id="PF01676">
    <property type="entry name" value="Metalloenzyme"/>
    <property type="match status" value="1"/>
</dbReference>
<dbReference type="SUPFAM" id="SSF53649">
    <property type="entry name" value="Alkaline phosphatase-like"/>
    <property type="match status" value="1"/>
</dbReference>
<feature type="domain" description="BPG-independent PGAM N-terminal" evidence="15">
    <location>
        <begin position="88"/>
        <end position="303"/>
    </location>
</feature>
<feature type="binding site" evidence="10 12">
    <location>
        <position position="341"/>
    </location>
    <ligand>
        <name>substrate</name>
    </ligand>
</feature>
<evidence type="ECO:0000313" key="17">
    <source>
        <dbReference type="Proteomes" id="UP000018227"/>
    </source>
</evidence>
<evidence type="ECO:0000256" key="1">
    <source>
        <dbReference type="ARBA" id="ARBA00000370"/>
    </source>
</evidence>
<evidence type="ECO:0000313" key="16">
    <source>
        <dbReference type="EMBL" id="ESL03056.1"/>
    </source>
</evidence>
<evidence type="ECO:0000256" key="4">
    <source>
        <dbReference type="ARBA" id="ARBA00012026"/>
    </source>
</evidence>
<dbReference type="PANTHER" id="PTHR31637:SF0">
    <property type="entry name" value="2,3-BISPHOSPHOGLYCERATE-INDEPENDENT PHOSPHOGLYCERATE MUTASE"/>
    <property type="match status" value="1"/>
</dbReference>
<comment type="pathway">
    <text evidence="2 10">Carbohydrate degradation; glycolysis; pyruvate from D-glyceraldehyde 3-phosphate: step 3/5.</text>
</comment>
<comment type="subunit">
    <text evidence="10">Monomer.</text>
</comment>
<feature type="binding site" evidence="10 12">
    <location>
        <begin position="266"/>
        <end position="269"/>
    </location>
    <ligand>
        <name>substrate</name>
    </ligand>
</feature>
<reference evidence="16 17" key="1">
    <citation type="submission" date="2013-06" db="EMBL/GenBank/DDBJ databases">
        <authorList>
            <person name="Weinstock G."/>
            <person name="Sodergren E."/>
            <person name="Clifton S."/>
            <person name="Fulton L."/>
            <person name="Fulton B."/>
            <person name="Courtney L."/>
            <person name="Fronick C."/>
            <person name="Harrison M."/>
            <person name="Strong C."/>
            <person name="Farmer C."/>
            <person name="Delahaunty K."/>
            <person name="Markovic C."/>
            <person name="Hall O."/>
            <person name="Minx P."/>
            <person name="Tomlinson C."/>
            <person name="Mitreva M."/>
            <person name="Nelson J."/>
            <person name="Hou S."/>
            <person name="Wollam A."/>
            <person name="Pepin K.H."/>
            <person name="Johnson M."/>
            <person name="Bhonagiri V."/>
            <person name="Nash W.E."/>
            <person name="Warren W."/>
            <person name="Chinwalla A."/>
            <person name="Mardis E.R."/>
            <person name="Wilson R.K."/>
        </authorList>
    </citation>
    <scope>NUCLEOTIDE SEQUENCE [LARGE SCALE GENOMIC DNA]</scope>
    <source>
        <strain evidence="16 17">ATCC 51271</strain>
    </source>
</reference>
<dbReference type="CDD" id="cd16010">
    <property type="entry name" value="iPGM"/>
    <property type="match status" value="1"/>
</dbReference>
<dbReference type="Proteomes" id="UP000018227">
    <property type="component" value="Unassembled WGS sequence"/>
</dbReference>
<keyword evidence="8 10" id="KW-0413">Isomerase</keyword>
<dbReference type="GO" id="GO:0004619">
    <property type="term" value="F:phosphoglycerate mutase activity"/>
    <property type="evidence" value="ECO:0007669"/>
    <property type="project" value="UniProtKB-UniRule"/>
</dbReference>
<evidence type="ECO:0000256" key="8">
    <source>
        <dbReference type="ARBA" id="ARBA00023235"/>
    </source>
</evidence>
<keyword evidence="7 10" id="KW-0464">Manganese</keyword>
<evidence type="ECO:0000256" key="9">
    <source>
        <dbReference type="ARBA" id="ARBA00071648"/>
    </source>
</evidence>
<dbReference type="STRING" id="592026.GCWU0000282_001929"/>
<keyword evidence="6 10" id="KW-0324">Glycolysis</keyword>
<dbReference type="GO" id="GO:0006007">
    <property type="term" value="P:glucose catabolic process"/>
    <property type="evidence" value="ECO:0007669"/>
    <property type="project" value="InterPro"/>
</dbReference>
<comment type="catalytic activity">
    <reaction evidence="1 10">
        <text>(2R)-2-phosphoglycerate = (2R)-3-phosphoglycerate</text>
        <dbReference type="Rhea" id="RHEA:15901"/>
        <dbReference type="ChEBI" id="CHEBI:58272"/>
        <dbReference type="ChEBI" id="CHEBI:58289"/>
        <dbReference type="EC" id="5.4.2.12"/>
    </reaction>
</comment>
<dbReference type="eggNOG" id="COG0696">
    <property type="taxonomic scope" value="Bacteria"/>
</dbReference>
<dbReference type="FunFam" id="3.40.1450.10:FF:000001">
    <property type="entry name" value="2,3-bisphosphoglycerate-independent phosphoglycerate mutase"/>
    <property type="match status" value="1"/>
</dbReference>
<feature type="binding site" evidence="10 12">
    <location>
        <position position="129"/>
    </location>
    <ligand>
        <name>substrate</name>
    </ligand>
</feature>
<dbReference type="InterPro" id="IPR006124">
    <property type="entry name" value="Metalloenzyme"/>
</dbReference>
<dbReference type="HAMAP" id="MF_01038">
    <property type="entry name" value="GpmI"/>
    <property type="match status" value="1"/>
</dbReference>
<dbReference type="FunFam" id="3.40.720.10:FF:000001">
    <property type="entry name" value="2,3-bisphosphoglycerate-independent phosphoglycerate mutase"/>
    <property type="match status" value="1"/>
</dbReference>
<feature type="binding site" evidence="10 13">
    <location>
        <position position="450"/>
    </location>
    <ligand>
        <name>Mn(2+)</name>
        <dbReference type="ChEBI" id="CHEBI:29035"/>
        <label>2</label>
    </ligand>
</feature>
<keyword evidence="5 10" id="KW-0479">Metal-binding</keyword>
<dbReference type="InterPro" id="IPR017850">
    <property type="entry name" value="Alkaline_phosphatase_core_sf"/>
</dbReference>
<evidence type="ECO:0000259" key="15">
    <source>
        <dbReference type="Pfam" id="PF06415"/>
    </source>
</evidence>
<evidence type="ECO:0000256" key="13">
    <source>
        <dbReference type="PIRSR" id="PIRSR001492-3"/>
    </source>
</evidence>
<evidence type="ECO:0000256" key="2">
    <source>
        <dbReference type="ARBA" id="ARBA00004798"/>
    </source>
</evidence>
<dbReference type="PIRSF" id="PIRSF001492">
    <property type="entry name" value="IPGAM"/>
    <property type="match status" value="1"/>
</dbReference>
<dbReference type="GO" id="GO:0006096">
    <property type="term" value="P:glycolytic process"/>
    <property type="evidence" value="ECO:0007669"/>
    <property type="project" value="UniProtKB-UniRule"/>
</dbReference>
<feature type="binding site" evidence="10 13">
    <location>
        <position position="412"/>
    </location>
    <ligand>
        <name>Mn(2+)</name>
        <dbReference type="ChEBI" id="CHEBI:29035"/>
        <label>1</label>
    </ligand>
</feature>
<name>V2Y5U3_9FIRM</name>
<keyword evidence="17" id="KW-1185">Reference proteome</keyword>
<feature type="binding site" evidence="10 12">
    <location>
        <position position="191"/>
    </location>
    <ligand>
        <name>substrate</name>
    </ligand>
</feature>
<gene>
    <name evidence="10" type="primary">gpmI</name>
    <name evidence="16" type="ORF">GCWU0000282_001929</name>
</gene>
<comment type="function">
    <text evidence="10">Catalyzes the interconversion of 2-phosphoglycerate and 3-phosphoglycerate.</text>
</comment>
<feature type="binding site" evidence="10 13">
    <location>
        <position position="449"/>
    </location>
    <ligand>
        <name>Mn(2+)</name>
        <dbReference type="ChEBI" id="CHEBI:29035"/>
        <label>2</label>
    </ligand>
</feature>
<dbReference type="Pfam" id="PF06415">
    <property type="entry name" value="iPGM_N"/>
    <property type="match status" value="1"/>
</dbReference>
<protein>
    <recommendedName>
        <fullName evidence="9 10">2,3-bisphosphoglycerate-independent phosphoglycerate mutase</fullName>
        <shortName evidence="10">BPG-independent PGAM</shortName>
        <shortName evidence="10">Phosphoglyceromutase</shortName>
        <shortName evidence="10">iPGM</shortName>
        <ecNumber evidence="4 10">5.4.2.12</ecNumber>
    </recommendedName>
</protein>
<feature type="domain" description="Metalloenzyme" evidence="14">
    <location>
        <begin position="10"/>
        <end position="505"/>
    </location>
</feature>
<evidence type="ECO:0000259" key="14">
    <source>
        <dbReference type="Pfam" id="PF01676"/>
    </source>
</evidence>
<comment type="similarity">
    <text evidence="3 10">Belongs to the BPG-independent phosphoglycerate mutase family.</text>
</comment>
<evidence type="ECO:0000256" key="11">
    <source>
        <dbReference type="PIRSR" id="PIRSR001492-1"/>
    </source>
</evidence>
<sequence length="519" mass="57335">MKGAKKMSKKPVVLIIMDGFGINEREDYNAIAQAKKPNLDILMKTYPCKKGYASGLAVGLPDGQMGNSEVGHMNMGAGRIIYQELTRITKEIEDGDFFKNEALLSAIENCKAKNSALHMFGLLSDGGVHSHNTHMYGLLELAKRAGLEKVYLHCFLDGRDTPPKSGRDFVAAAVDKMNEIGVGRVASVMGRFYAMDRDNRWDRVELAYKAMVYGEGNTASDPVVAVENSYGADATDEFVVPTVIEKAGKPIGTIKNDDSIIFFNFRPDRAREISKAFCNDDFDGFERRGGRVKTKFVCFTDYDSNMPNKEVAFKKVEIKNTFGEYMSKLGKTQLRTAETEKYAHVTFFFNGGVEEPYPGEDRILVKSPKVATYDLQPEMSAYEVCDGLVNAIKSGKYDTIICNFANPDMVGHTGVMEAAVKAIETVDTCVGRAVEALKEVDGAMFICADHGNAEQMIDYETGEPWTAHTTNPVPFILVNAGDYDLAEEGKLCDIIPTMLELMGIPQPEEMTGRSLLIKK</sequence>
<dbReference type="Gene3D" id="3.40.1450.10">
    <property type="entry name" value="BPG-independent phosphoglycerate mutase, domain B"/>
    <property type="match status" value="1"/>
</dbReference>
<dbReference type="EMBL" id="ACIL03000013">
    <property type="protein sequence ID" value="ESL03056.1"/>
    <property type="molecule type" value="Genomic_DNA"/>
</dbReference>
<dbReference type="GO" id="GO:0030145">
    <property type="term" value="F:manganese ion binding"/>
    <property type="evidence" value="ECO:0007669"/>
    <property type="project" value="UniProtKB-UniRule"/>
</dbReference>